<evidence type="ECO:0000256" key="7">
    <source>
        <dbReference type="ARBA" id="ARBA00023237"/>
    </source>
</evidence>
<dbReference type="Gene3D" id="2.170.130.10">
    <property type="entry name" value="TonB-dependent receptor, plug domain"/>
    <property type="match status" value="1"/>
</dbReference>
<dbReference type="AlphaFoldDB" id="K6YTG4"/>
<sequence length="1021" mass="109965">MKTKLNQISSVLKSRKTHSAIYSAAIVALLAAPTVSAQQAQSDQGLEVIEVSGIRASLTSALLEKRESTNLIEIIQAEDIGKLPDQNLAEVLENVTGVQITRTAGVGTGVQIRGSNSNNVLINGVETVGAGTGRGGISFEDISASIIAAVEVTKASDAKTIEGSVGGTVNLRTIRPLELSEQLINVRIQGEDSSLTTDGIQPRFSAVYGDNWDTDNGKFGFVMSGSLTKQESSSFRPRVDRDGGLVENCNASVVRDGEAPQDVADRPACQDFDFLGIGFLNQEYENFEYETTNISTTFEYAPNDNTKFFLDVVLTDQERRQDSTRVQGSGLTSVLDHTVPTEFETVNYGSLDGVALGSIQAAVRGTIEPMLGVDDDDPNLRFSSDNGARLTDTELFRFGGEWQGDNLFASFEISSASSDTTNPNLSTTLNFINPNAPLDGLDEDGNITSNTSNDNSVPFIYDLTGGALTFGINFDSPFAPTVAELLDPANVVLDQVQIGRNETNNSLDAVRADFTYYLEDSPVTSVDFGFRVSKRESTFNDISDNIGGFSKMVDSPSGSLFSELLVQGPSNFGDADGRELAMRNFIIIDPDLAFDDPDYVLATLEAALIAHDSSPDLSNLTPSSSAFFSISEETQAIYAQANFEFEHLVGNFGVRHIETTVDSTGNTTTSDGTSLTTISGDYSFTLPRLNLVYTPHDDVVLRLGWGQDIRRPDFGDLNTSVSYDPNINQSVSIGNPGLEPQEITTLDLSAEWYFAEAAVISIGYFDKEIGNLFVSTLDSASRDGNGFFTTNDPTCSSGGIFNPIAVGDDFLAPIGVTGACVDKATQVNDSAKTTQTGIEMAVQYDLSSFEDDLGWASGFGFMANYTIQEYKGGSVVNTSAGRGTDIFNAINGIYDDADFVEVTAVQGLLDFSENAYNLTAYYEKFGLSARVRYTWREAFRTDDTAGGASRNSTLGFPVYTHDRGQLNASVSYDVNEQLNVGIEAVNLNKSGVTQSCVNEGAILCFQGLADRRITFGASYRF</sequence>
<dbReference type="InterPro" id="IPR000531">
    <property type="entry name" value="Beta-barrel_TonB"/>
</dbReference>
<keyword evidence="6 8" id="KW-0472">Membrane</keyword>
<gene>
    <name evidence="13" type="ORF">GARC_4505</name>
</gene>
<dbReference type="PANTHER" id="PTHR40980:SF3">
    <property type="entry name" value="TONB-DEPENDENT RECEPTOR-LIKE BETA-BARREL DOMAIN-CONTAINING PROTEIN"/>
    <property type="match status" value="1"/>
</dbReference>
<comment type="similarity">
    <text evidence="8 9">Belongs to the TonB-dependent receptor family.</text>
</comment>
<dbReference type="Pfam" id="PF00593">
    <property type="entry name" value="TonB_dep_Rec_b-barrel"/>
    <property type="match status" value="1"/>
</dbReference>
<dbReference type="InterPro" id="IPR037066">
    <property type="entry name" value="Plug_dom_sf"/>
</dbReference>
<keyword evidence="7 8" id="KW-0998">Cell outer membrane</keyword>
<comment type="caution">
    <text evidence="13">The sequence shown here is derived from an EMBL/GenBank/DDBJ whole genome shotgun (WGS) entry which is preliminary data.</text>
</comment>
<keyword evidence="5 9" id="KW-0798">TonB box</keyword>
<dbReference type="InterPro" id="IPR039426">
    <property type="entry name" value="TonB-dep_rcpt-like"/>
</dbReference>
<evidence type="ECO:0000256" key="4">
    <source>
        <dbReference type="ARBA" id="ARBA00022692"/>
    </source>
</evidence>
<evidence type="ECO:0000313" key="13">
    <source>
        <dbReference type="EMBL" id="GAC21447.1"/>
    </source>
</evidence>
<dbReference type="Pfam" id="PF07715">
    <property type="entry name" value="Plug"/>
    <property type="match status" value="1"/>
</dbReference>
<dbReference type="PANTHER" id="PTHR40980">
    <property type="entry name" value="PLUG DOMAIN-CONTAINING PROTEIN"/>
    <property type="match status" value="1"/>
</dbReference>
<evidence type="ECO:0000256" key="10">
    <source>
        <dbReference type="SAM" id="SignalP"/>
    </source>
</evidence>
<dbReference type="InterPro" id="IPR010104">
    <property type="entry name" value="TonB_rcpt_bac"/>
</dbReference>
<evidence type="ECO:0000259" key="11">
    <source>
        <dbReference type="Pfam" id="PF00593"/>
    </source>
</evidence>
<dbReference type="SUPFAM" id="SSF56935">
    <property type="entry name" value="Porins"/>
    <property type="match status" value="1"/>
</dbReference>
<proteinExistence type="inferred from homology"/>
<evidence type="ECO:0000256" key="6">
    <source>
        <dbReference type="ARBA" id="ARBA00023136"/>
    </source>
</evidence>
<feature type="domain" description="TonB-dependent receptor plug" evidence="12">
    <location>
        <begin position="65"/>
        <end position="168"/>
    </location>
</feature>
<dbReference type="PROSITE" id="PS52016">
    <property type="entry name" value="TONB_DEPENDENT_REC_3"/>
    <property type="match status" value="1"/>
</dbReference>
<evidence type="ECO:0000259" key="12">
    <source>
        <dbReference type="Pfam" id="PF07715"/>
    </source>
</evidence>
<evidence type="ECO:0000256" key="8">
    <source>
        <dbReference type="PROSITE-ProRule" id="PRU01360"/>
    </source>
</evidence>
<dbReference type="NCBIfam" id="TIGR01782">
    <property type="entry name" value="TonB-Xanth-Caul"/>
    <property type="match status" value="1"/>
</dbReference>
<protein>
    <submittedName>
        <fullName evidence="13">TonB-dependent receptor</fullName>
    </submittedName>
</protein>
<evidence type="ECO:0000256" key="2">
    <source>
        <dbReference type="ARBA" id="ARBA00022448"/>
    </source>
</evidence>
<accession>K6YTG4</accession>
<evidence type="ECO:0000313" key="14">
    <source>
        <dbReference type="Proteomes" id="UP000006327"/>
    </source>
</evidence>
<organism evidence="13 14">
    <name type="scientific">Paraglaciecola arctica BSs20135</name>
    <dbReference type="NCBI Taxonomy" id="493475"/>
    <lineage>
        <taxon>Bacteria</taxon>
        <taxon>Pseudomonadati</taxon>
        <taxon>Pseudomonadota</taxon>
        <taxon>Gammaproteobacteria</taxon>
        <taxon>Alteromonadales</taxon>
        <taxon>Alteromonadaceae</taxon>
        <taxon>Paraglaciecola</taxon>
    </lineage>
</organism>
<dbReference type="GO" id="GO:0009279">
    <property type="term" value="C:cell outer membrane"/>
    <property type="evidence" value="ECO:0007669"/>
    <property type="project" value="UniProtKB-SubCell"/>
</dbReference>
<feature type="domain" description="TonB-dependent receptor-like beta-barrel" evidence="11">
    <location>
        <begin position="614"/>
        <end position="987"/>
    </location>
</feature>
<reference evidence="13 14" key="1">
    <citation type="journal article" date="2017" name="Antonie Van Leeuwenhoek">
        <title>Rhizobium rhizosphaerae sp. nov., a novel species isolated from rice rhizosphere.</title>
        <authorList>
            <person name="Zhao J.J."/>
            <person name="Zhang J."/>
            <person name="Zhang R.J."/>
            <person name="Zhang C.W."/>
            <person name="Yin H.Q."/>
            <person name="Zhang X.X."/>
        </authorList>
    </citation>
    <scope>NUCLEOTIDE SEQUENCE [LARGE SCALE GENOMIC DNA]</scope>
    <source>
        <strain evidence="13 14">BSs20135</strain>
    </source>
</reference>
<keyword evidence="4 8" id="KW-0812">Transmembrane</keyword>
<dbReference type="Proteomes" id="UP000006327">
    <property type="component" value="Unassembled WGS sequence"/>
</dbReference>
<dbReference type="InterPro" id="IPR012910">
    <property type="entry name" value="Plug_dom"/>
</dbReference>
<evidence type="ECO:0000256" key="1">
    <source>
        <dbReference type="ARBA" id="ARBA00004571"/>
    </source>
</evidence>
<evidence type="ECO:0000256" key="5">
    <source>
        <dbReference type="ARBA" id="ARBA00023077"/>
    </source>
</evidence>
<keyword evidence="3 8" id="KW-1134">Transmembrane beta strand</keyword>
<dbReference type="OrthoDB" id="8727862at2"/>
<dbReference type="eggNOG" id="COG1629">
    <property type="taxonomic scope" value="Bacteria"/>
</dbReference>
<evidence type="ECO:0000256" key="9">
    <source>
        <dbReference type="RuleBase" id="RU003357"/>
    </source>
</evidence>
<keyword evidence="2 8" id="KW-0813">Transport</keyword>
<comment type="subcellular location">
    <subcellularLocation>
        <location evidence="1 8">Cell outer membrane</location>
        <topology evidence="1 8">Multi-pass membrane protein</topology>
    </subcellularLocation>
</comment>
<name>K6YTG4_9ALTE</name>
<dbReference type="eggNOG" id="COG4771">
    <property type="taxonomic scope" value="Bacteria"/>
</dbReference>
<dbReference type="STRING" id="493475.GARC_4505"/>
<keyword evidence="10" id="KW-0732">Signal</keyword>
<dbReference type="Gene3D" id="2.40.170.20">
    <property type="entry name" value="TonB-dependent receptor, beta-barrel domain"/>
    <property type="match status" value="1"/>
</dbReference>
<feature type="signal peptide" evidence="10">
    <location>
        <begin position="1"/>
        <end position="37"/>
    </location>
</feature>
<keyword evidence="14" id="KW-1185">Reference proteome</keyword>
<evidence type="ECO:0000256" key="3">
    <source>
        <dbReference type="ARBA" id="ARBA00022452"/>
    </source>
</evidence>
<keyword evidence="13" id="KW-0675">Receptor</keyword>
<dbReference type="EMBL" id="BAEO01000062">
    <property type="protein sequence ID" value="GAC21447.1"/>
    <property type="molecule type" value="Genomic_DNA"/>
</dbReference>
<dbReference type="InterPro" id="IPR036942">
    <property type="entry name" value="Beta-barrel_TonB_sf"/>
</dbReference>
<feature type="chain" id="PRO_5003897763" evidence="10">
    <location>
        <begin position="38"/>
        <end position="1021"/>
    </location>
</feature>
<dbReference type="RefSeq" id="WP_007624413.1">
    <property type="nucleotide sequence ID" value="NZ_BAEO01000062.1"/>
</dbReference>